<feature type="transmembrane region" description="Helical" evidence="1">
    <location>
        <begin position="119"/>
        <end position="139"/>
    </location>
</feature>
<evidence type="ECO:0000259" key="2">
    <source>
        <dbReference type="Pfam" id="PF00892"/>
    </source>
</evidence>
<dbReference type="RefSeq" id="WP_068009569.1">
    <property type="nucleotide sequence ID" value="NZ_FOFM01000001.1"/>
</dbReference>
<accession>A0A165UM25</accession>
<dbReference type="Proteomes" id="UP000076577">
    <property type="component" value="Unassembled WGS sequence"/>
</dbReference>
<sequence>MFLFEVAALGAAATWAVGGLISAKPAAHLGAIGFNCVRMRFVVVFLGIFVLVTGTWNTVDSSHAFLIFVSGFIGIFMGDTLLFLTLNRMGPRRTAILFAMNAPMSALLGWLFLHEELSIQSVIGIACVLVGVLFAIAFGKRKDQLHKWEAIKGPVVIGVLFGTLAALSQSVGSIIIRPVMASGADPVAISLMRCSIAAIGLLVLFYLPGRPFKLANPINKEIVAVASLSGLLGMGIGMTLILYALSGGEVGIVSTLSATTPAMMLPVLWWRTKEFPALGAWIGAGLVIMGCALIFMS</sequence>
<dbReference type="PANTHER" id="PTHR22911:SF137">
    <property type="entry name" value="SOLUTE CARRIER FAMILY 35 MEMBER G2-RELATED"/>
    <property type="match status" value="1"/>
</dbReference>
<evidence type="ECO:0000313" key="3">
    <source>
        <dbReference type="EMBL" id="KZL12537.1"/>
    </source>
</evidence>
<keyword evidence="1" id="KW-0472">Membrane</keyword>
<comment type="caution">
    <text evidence="3">The sequence shown here is derived from an EMBL/GenBank/DDBJ whole genome shotgun (WGS) entry which is preliminary data.</text>
</comment>
<feature type="transmembrane region" description="Helical" evidence="1">
    <location>
        <begin position="6"/>
        <end position="27"/>
    </location>
</feature>
<name>A0A165UM25_9HYPH</name>
<dbReference type="AlphaFoldDB" id="A0A165UM25"/>
<dbReference type="InterPro" id="IPR037185">
    <property type="entry name" value="EmrE-like"/>
</dbReference>
<dbReference type="InterPro" id="IPR000620">
    <property type="entry name" value="EamA_dom"/>
</dbReference>
<feature type="transmembrane region" description="Helical" evidence="1">
    <location>
        <begin position="39"/>
        <end position="59"/>
    </location>
</feature>
<dbReference type="Pfam" id="PF00892">
    <property type="entry name" value="EamA"/>
    <property type="match status" value="2"/>
</dbReference>
<feature type="domain" description="EamA" evidence="2">
    <location>
        <begin position="157"/>
        <end position="295"/>
    </location>
</feature>
<feature type="transmembrane region" description="Helical" evidence="1">
    <location>
        <begin position="151"/>
        <end position="176"/>
    </location>
</feature>
<keyword evidence="4" id="KW-1185">Reference proteome</keyword>
<dbReference type="EMBL" id="LMCB01000098">
    <property type="protein sequence ID" value="KZL12537.1"/>
    <property type="molecule type" value="Genomic_DNA"/>
</dbReference>
<organism evidence="3 4">
    <name type="scientific">Pseudovibrio axinellae</name>
    <dbReference type="NCBI Taxonomy" id="989403"/>
    <lineage>
        <taxon>Bacteria</taxon>
        <taxon>Pseudomonadati</taxon>
        <taxon>Pseudomonadota</taxon>
        <taxon>Alphaproteobacteria</taxon>
        <taxon>Hyphomicrobiales</taxon>
        <taxon>Stappiaceae</taxon>
        <taxon>Pseudovibrio</taxon>
    </lineage>
</organism>
<dbReference type="PATRIC" id="fig|989403.3.peg.4187"/>
<dbReference type="PANTHER" id="PTHR22911">
    <property type="entry name" value="ACYL-MALONYL CONDENSING ENZYME-RELATED"/>
    <property type="match status" value="1"/>
</dbReference>
<keyword evidence="1" id="KW-0812">Transmembrane</keyword>
<feature type="transmembrane region" description="Helical" evidence="1">
    <location>
        <begin position="277"/>
        <end position="296"/>
    </location>
</feature>
<protein>
    <submittedName>
        <fullName evidence="3">EamA-like transporter family protein</fullName>
    </submittedName>
</protein>
<feature type="transmembrane region" description="Helical" evidence="1">
    <location>
        <begin position="96"/>
        <end position="113"/>
    </location>
</feature>
<feature type="transmembrane region" description="Helical" evidence="1">
    <location>
        <begin position="221"/>
        <end position="245"/>
    </location>
</feature>
<gene>
    <name evidence="3" type="ORF">PsAD2_03842</name>
</gene>
<dbReference type="OrthoDB" id="7841315at2"/>
<dbReference type="Gene3D" id="1.10.3730.20">
    <property type="match status" value="1"/>
</dbReference>
<feature type="domain" description="EamA" evidence="2">
    <location>
        <begin position="6"/>
        <end position="135"/>
    </location>
</feature>
<proteinExistence type="predicted"/>
<reference evidence="3 4" key="1">
    <citation type="journal article" date="2016" name="Front. Microbiol.">
        <title>Comparative Genomic Analysis Reveals a Diverse Repertoire of Genes Involved in Prokaryote-Eukaryote Interactions within the Pseudovibrio Genus.</title>
        <authorList>
            <person name="Romano S."/>
            <person name="Fernandez-Guerra A."/>
            <person name="Reen F.J."/>
            <person name="Glockner F.O."/>
            <person name="Crowley S.P."/>
            <person name="O'Sullivan O."/>
            <person name="Cotter P.D."/>
            <person name="Adams C."/>
            <person name="Dobson A.D."/>
            <person name="O'Gara F."/>
        </authorList>
    </citation>
    <scope>NUCLEOTIDE SEQUENCE [LARGE SCALE GENOMIC DNA]</scope>
    <source>
        <strain evidence="3 4">Ad2</strain>
    </source>
</reference>
<dbReference type="SUPFAM" id="SSF103481">
    <property type="entry name" value="Multidrug resistance efflux transporter EmrE"/>
    <property type="match status" value="2"/>
</dbReference>
<dbReference type="GO" id="GO:0016020">
    <property type="term" value="C:membrane"/>
    <property type="evidence" value="ECO:0007669"/>
    <property type="project" value="InterPro"/>
</dbReference>
<feature type="transmembrane region" description="Helical" evidence="1">
    <location>
        <begin position="188"/>
        <end position="209"/>
    </location>
</feature>
<feature type="transmembrane region" description="Helical" evidence="1">
    <location>
        <begin position="251"/>
        <end position="270"/>
    </location>
</feature>
<feature type="transmembrane region" description="Helical" evidence="1">
    <location>
        <begin position="65"/>
        <end position="84"/>
    </location>
</feature>
<evidence type="ECO:0000313" key="4">
    <source>
        <dbReference type="Proteomes" id="UP000076577"/>
    </source>
</evidence>
<keyword evidence="1" id="KW-1133">Transmembrane helix</keyword>
<evidence type="ECO:0000256" key="1">
    <source>
        <dbReference type="SAM" id="Phobius"/>
    </source>
</evidence>